<protein>
    <submittedName>
        <fullName evidence="3">Type II restriction endonuclease</fullName>
    </submittedName>
</protein>
<evidence type="ECO:0000313" key="4">
    <source>
        <dbReference type="Proteomes" id="UP001320603"/>
    </source>
</evidence>
<dbReference type="SUPFAM" id="SSF52980">
    <property type="entry name" value="Restriction endonuclease-like"/>
    <property type="match status" value="1"/>
</dbReference>
<dbReference type="Pfam" id="PF09019">
    <property type="entry name" value="EcoRII-C"/>
    <property type="match status" value="1"/>
</dbReference>
<evidence type="ECO:0000313" key="3">
    <source>
        <dbReference type="EMBL" id="WWV67746.1"/>
    </source>
</evidence>
<feature type="domain" description="Restriction endonuclease type II EcoRII C-terminal" evidence="1">
    <location>
        <begin position="218"/>
        <end position="381"/>
    </location>
</feature>
<dbReference type="SUPFAM" id="SSF101936">
    <property type="entry name" value="DNA-binding pseudobarrel domain"/>
    <property type="match status" value="1"/>
</dbReference>
<gene>
    <name evidence="3" type="ORF">NEE14_007275</name>
</gene>
<accession>A0ABZ2INZ1</accession>
<keyword evidence="4" id="KW-1185">Reference proteome</keyword>
<reference evidence="3 4" key="1">
    <citation type="submission" date="2024-02" db="EMBL/GenBank/DDBJ databases">
        <title>Whole genome sequencing of Parabacteroides sp. AD58.</title>
        <authorList>
            <person name="Chaplin A.V."/>
            <person name="Pikina A.P."/>
            <person name="Sokolova S.R."/>
            <person name="Korostin D.O."/>
            <person name="Efimov B.A."/>
        </authorList>
    </citation>
    <scope>NUCLEOTIDE SEQUENCE [LARGE SCALE GENOMIC DNA]</scope>
    <source>
        <strain evidence="3 4">AD58</strain>
    </source>
</reference>
<name>A0ABZ2INZ1_9BACT</name>
<dbReference type="InterPro" id="IPR011335">
    <property type="entry name" value="Restrct_endonuc-II-like"/>
</dbReference>
<dbReference type="InterPro" id="IPR023372">
    <property type="entry name" value="Rest_endonuc_II_EcoRII_N"/>
</dbReference>
<keyword evidence="3" id="KW-0378">Hydrolase</keyword>
<proteinExistence type="predicted"/>
<dbReference type="Gene3D" id="2.40.330.10">
    <property type="entry name" value="DNA-binding pseudobarrel domain"/>
    <property type="match status" value="1"/>
</dbReference>
<dbReference type="InterPro" id="IPR038365">
    <property type="entry name" value="EcoRII_C_sf"/>
</dbReference>
<dbReference type="EMBL" id="CP146284">
    <property type="protein sequence ID" value="WWV67746.1"/>
    <property type="molecule type" value="Genomic_DNA"/>
</dbReference>
<feature type="domain" description="Restriction endonuclease type II EcoRII N-terminal" evidence="2">
    <location>
        <begin position="17"/>
        <end position="115"/>
    </location>
</feature>
<evidence type="ECO:0000259" key="1">
    <source>
        <dbReference type="Pfam" id="PF09019"/>
    </source>
</evidence>
<keyword evidence="3" id="KW-0255">Endonuclease</keyword>
<dbReference type="Proteomes" id="UP001320603">
    <property type="component" value="Chromosome"/>
</dbReference>
<organism evidence="3 4">
    <name type="scientific">Parabacteroides absconsus</name>
    <dbReference type="NCBI Taxonomy" id="2951805"/>
    <lineage>
        <taxon>Bacteria</taxon>
        <taxon>Pseudomonadati</taxon>
        <taxon>Bacteroidota</taxon>
        <taxon>Bacteroidia</taxon>
        <taxon>Bacteroidales</taxon>
        <taxon>Tannerellaceae</taxon>
        <taxon>Parabacteroides</taxon>
    </lineage>
</organism>
<sequence>MGDLLNSAIEKVQNAKHAFCRFITVNDTGKNGSHQAGFYIPKCAASLLFDIPGVKGENKDKFVKVKWQDDFITDSRFIYYGQGSRNEYRITRLGKDFPFFEEEYLGGLLIIAQQSDDYYYGFVLQSDQDIDDFFAFFNLSSEKTNQLIDISQSVSLEERLDVEIQHIVSLYEDFPETRQMAKLARDIYNNIHKVTDSKICDNPDFQLLKWFDTEYSLFRSFEEKIYAPIYSKPFANCQELVKFSNAILNRRKSRAGKSLEHHLATIFSAAKLEFEEQVITEDNKKPDFIFPNGEAYHNLLFPAENLVFLGAKTTCKDRWRQVLNEANRIDIKYLFTMQQGISKNQLLEMKHEHVKLVVPESYKNSFDKECQPDIETLATFIAMVKSKQESRSTYSV</sequence>
<dbReference type="RefSeq" id="WP_251967998.1">
    <property type="nucleotide sequence ID" value="NZ_CP146284.1"/>
</dbReference>
<dbReference type="GO" id="GO:0004519">
    <property type="term" value="F:endonuclease activity"/>
    <property type="evidence" value="ECO:0007669"/>
    <property type="project" value="UniProtKB-KW"/>
</dbReference>
<dbReference type="Pfam" id="PF09217">
    <property type="entry name" value="EcoRII-N"/>
    <property type="match status" value="1"/>
</dbReference>
<dbReference type="Gene3D" id="3.40.91.80">
    <property type="match status" value="1"/>
</dbReference>
<dbReference type="InterPro" id="IPR015109">
    <property type="entry name" value="Restrct_endonuc_II_EcoRII_C"/>
</dbReference>
<dbReference type="InterPro" id="IPR015300">
    <property type="entry name" value="DNA-bd_pseudobarrel_sf"/>
</dbReference>
<keyword evidence="3" id="KW-0540">Nuclease</keyword>
<evidence type="ECO:0000259" key="2">
    <source>
        <dbReference type="Pfam" id="PF09217"/>
    </source>
</evidence>